<dbReference type="AlphaFoldDB" id="A0A2I2KJK7"/>
<organism evidence="3 4">
    <name type="scientific">Frankia canadensis</name>
    <dbReference type="NCBI Taxonomy" id="1836972"/>
    <lineage>
        <taxon>Bacteria</taxon>
        <taxon>Bacillati</taxon>
        <taxon>Actinomycetota</taxon>
        <taxon>Actinomycetes</taxon>
        <taxon>Frankiales</taxon>
        <taxon>Frankiaceae</taxon>
        <taxon>Frankia</taxon>
    </lineage>
</organism>
<protein>
    <submittedName>
        <fullName evidence="3">Putative integral membrane protein</fullName>
    </submittedName>
</protein>
<evidence type="ECO:0000256" key="1">
    <source>
        <dbReference type="SAM" id="Phobius"/>
    </source>
</evidence>
<dbReference type="Proteomes" id="UP000234331">
    <property type="component" value="Unassembled WGS sequence"/>
</dbReference>
<feature type="domain" description="Protein-glutamine gamma-glutamyltransferase-like C-terminal" evidence="2">
    <location>
        <begin position="132"/>
        <end position="220"/>
    </location>
</feature>
<dbReference type="OrthoDB" id="3389322at2"/>
<dbReference type="EMBL" id="FZMO01000018">
    <property type="protein sequence ID" value="SNQ45836.1"/>
    <property type="molecule type" value="Genomic_DNA"/>
</dbReference>
<sequence>MTLGGPVSRDGARDEAHRELSRAIYQGKGPSWWDRALGWMTDRVSDLLSRIFPHDGPGGGSSRGLGALALVVVLVLAVVAARWWLGPVHRTARAKRADQDDLSSPLTAAQLRAQAERYAVGGDYTMAVRSRLRAIARMMEEKGVLDPRPGRTAGELVADVAAAIAPGGRPPTRPVARESRGTAADEPLTALAAAVDVFSETWYGGRPGSRAGYQVIVDADATLSRVRGVGGGRDDAADTLAVPV</sequence>
<dbReference type="Pfam" id="PF13559">
    <property type="entry name" value="DUF4129"/>
    <property type="match status" value="1"/>
</dbReference>
<evidence type="ECO:0000313" key="4">
    <source>
        <dbReference type="Proteomes" id="UP000234331"/>
    </source>
</evidence>
<keyword evidence="1" id="KW-1133">Transmembrane helix</keyword>
<keyword evidence="4" id="KW-1185">Reference proteome</keyword>
<dbReference type="RefSeq" id="WP_101829962.1">
    <property type="nucleotide sequence ID" value="NZ_FZMO01000018.1"/>
</dbReference>
<gene>
    <name evidence="3" type="ORF">FRACA_1140010</name>
</gene>
<proteinExistence type="predicted"/>
<evidence type="ECO:0000313" key="3">
    <source>
        <dbReference type="EMBL" id="SNQ45836.1"/>
    </source>
</evidence>
<accession>A0A2I2KJK7</accession>
<reference evidence="3 4" key="1">
    <citation type="submission" date="2017-06" db="EMBL/GenBank/DDBJ databases">
        <authorList>
            <person name="Kim H.J."/>
            <person name="Triplett B.A."/>
        </authorList>
    </citation>
    <scope>NUCLEOTIDE SEQUENCE [LARGE SCALE GENOMIC DNA]</scope>
    <source>
        <strain evidence="3">FRACA_ARgP5</strain>
    </source>
</reference>
<keyword evidence="1" id="KW-0812">Transmembrane</keyword>
<keyword evidence="1" id="KW-0472">Membrane</keyword>
<evidence type="ECO:0000259" key="2">
    <source>
        <dbReference type="Pfam" id="PF13559"/>
    </source>
</evidence>
<dbReference type="InterPro" id="IPR025403">
    <property type="entry name" value="TgpA-like_C"/>
</dbReference>
<name>A0A2I2KJK7_9ACTN</name>
<feature type="transmembrane region" description="Helical" evidence="1">
    <location>
        <begin position="65"/>
        <end position="85"/>
    </location>
</feature>